<reference evidence="3" key="1">
    <citation type="submission" date="2015-11" db="EMBL/GenBank/DDBJ databases">
        <title>De novo transcriptome assembly of four potential Pierce s Disease insect vectors from Arizona vineyards.</title>
        <authorList>
            <person name="Tassone E.E."/>
        </authorList>
    </citation>
    <scope>NUCLEOTIDE SEQUENCE</scope>
</reference>
<dbReference type="AlphaFoldDB" id="A0A1B6IBT0"/>
<name>A0A1B6IBT0_9HEMI</name>
<feature type="compositionally biased region" description="Polar residues" evidence="2">
    <location>
        <begin position="229"/>
        <end position="240"/>
    </location>
</feature>
<accession>A0A1B6IBT0</accession>
<sequence length="900" mass="98490">MEHVEVTGSSNVGVKEAEMGGPEGSDSGVEVNGSAMGGMGGDVTPAASCDSSLVSCCYSSEDLVSNTLQLLDDLSLSAGDGTSEGGSESSSVAGYHQPRLSSSGGVRKKCPLTRTPSTNRPSPSPNLSSRSKTPLSCRERVPSGKTTSSKTTPKSLHSSRAITTPSTTPRSHRDTSDSSTSRKTVTRVPSASRTKTTNGSSPTDDGRWPSTVNKIAQKCRPLVNDKKNTPMNTSVTSVESKATALEKYATLPRRRRKSADNLTLSEPLSSREPSLNRTASLRKKQNPMVSSANAAMLQPLTSPSPKTMPPYPRKSRMTKTRIYHEVSIQTSLTGADLENGLGSPLLKDVHSRVETRNCGVQVERGMRRIEQLETQLKECKLQLARLAEEREEISKTCDQMRTQQLTRDAETIRLKTLIIGKHDPDDVVGQLEQQVLSTNSLISQQQEEIGKLHSICHTLQRELEKSYSAQKMMLKQQEEMEAESAELQEFLQAEKAALADTLRDLENELAEARLNVAAKEAELQRQQEECSHLVRISEQRRQEQLSLEARLAGMELRSRESLLQQGAAVSGASVALSRLGTRLDNLVEALVSTYNISEHDLEDVIFHNEAYSQSSSSPSSSADTSPEHQHQSAAAGFMSAVLNAIRTATSSRLPNTEPSSDAEPMLSSEPEPSAFGHRDVTTSSSPQDMEKRYSITSLGSLEVSPSKHSEFESEACGGRLENSESLHNLSLAILRRQQLEAEEPMALPPVPAHTLVDQVIEVDNLVTRLLKVIRIVQQANDNSALQERKKLSDSLTETEAQMISGEQLIAKLTYEVQQLREQLQMAHSAEVTDRLYEKEKQLGKACLSKQLITDNWSQAMDEVRRQYQAIDSALEVLASVQGVVQQSPALAQLQKDLEEA</sequence>
<feature type="compositionally biased region" description="Low complexity" evidence="2">
    <location>
        <begin position="112"/>
        <end position="131"/>
    </location>
</feature>
<feature type="compositionally biased region" description="Polar residues" evidence="2">
    <location>
        <begin position="649"/>
        <end position="659"/>
    </location>
</feature>
<feature type="compositionally biased region" description="Low complexity" evidence="2">
    <location>
        <begin position="79"/>
        <end position="94"/>
    </location>
</feature>
<feature type="compositionally biased region" description="Low complexity" evidence="2">
    <location>
        <begin position="612"/>
        <end position="621"/>
    </location>
</feature>
<evidence type="ECO:0000313" key="3">
    <source>
        <dbReference type="EMBL" id="JAS84377.1"/>
    </source>
</evidence>
<feature type="region of interest" description="Disordered" evidence="2">
    <location>
        <begin position="1"/>
        <end position="28"/>
    </location>
</feature>
<evidence type="ECO:0000256" key="2">
    <source>
        <dbReference type="SAM" id="MobiDB-lite"/>
    </source>
</evidence>
<feature type="coiled-coil region" evidence="1">
    <location>
        <begin position="362"/>
        <end position="403"/>
    </location>
</feature>
<feature type="non-terminal residue" evidence="3">
    <location>
        <position position="900"/>
    </location>
</feature>
<dbReference type="EMBL" id="GECU01023329">
    <property type="protein sequence ID" value="JAS84377.1"/>
    <property type="molecule type" value="Transcribed_RNA"/>
</dbReference>
<feature type="compositionally biased region" description="Low complexity" evidence="2">
    <location>
        <begin position="262"/>
        <end position="275"/>
    </location>
</feature>
<feature type="compositionally biased region" description="Low complexity" evidence="2">
    <location>
        <begin position="143"/>
        <end position="169"/>
    </location>
</feature>
<proteinExistence type="predicted"/>
<feature type="region of interest" description="Disordered" evidence="2">
    <location>
        <begin position="612"/>
        <end position="633"/>
    </location>
</feature>
<evidence type="ECO:0000256" key="1">
    <source>
        <dbReference type="SAM" id="Coils"/>
    </source>
</evidence>
<organism evidence="3">
    <name type="scientific">Homalodisca liturata</name>
    <dbReference type="NCBI Taxonomy" id="320908"/>
    <lineage>
        <taxon>Eukaryota</taxon>
        <taxon>Metazoa</taxon>
        <taxon>Ecdysozoa</taxon>
        <taxon>Arthropoda</taxon>
        <taxon>Hexapoda</taxon>
        <taxon>Insecta</taxon>
        <taxon>Pterygota</taxon>
        <taxon>Neoptera</taxon>
        <taxon>Paraneoptera</taxon>
        <taxon>Hemiptera</taxon>
        <taxon>Auchenorrhyncha</taxon>
        <taxon>Membracoidea</taxon>
        <taxon>Cicadellidae</taxon>
        <taxon>Cicadellinae</taxon>
        <taxon>Proconiini</taxon>
        <taxon>Homalodisca</taxon>
    </lineage>
</organism>
<feature type="coiled-coil region" evidence="1">
    <location>
        <begin position="473"/>
        <end position="529"/>
    </location>
</feature>
<protein>
    <submittedName>
        <fullName evidence="3">Uncharacterized protein</fullName>
    </submittedName>
</protein>
<keyword evidence="1" id="KW-0175">Coiled coil</keyword>
<feature type="compositionally biased region" description="Polar residues" evidence="2">
    <location>
        <begin position="191"/>
        <end position="203"/>
    </location>
</feature>
<feature type="compositionally biased region" description="Low complexity" evidence="2">
    <location>
        <begin position="177"/>
        <end position="190"/>
    </location>
</feature>
<feature type="region of interest" description="Disordered" evidence="2">
    <location>
        <begin position="649"/>
        <end position="688"/>
    </location>
</feature>
<feature type="region of interest" description="Disordered" evidence="2">
    <location>
        <begin position="79"/>
        <end position="288"/>
    </location>
</feature>
<gene>
    <name evidence="3" type="ORF">g.47416</name>
</gene>